<protein>
    <submittedName>
        <fullName evidence="3">Barnase inhibitor</fullName>
    </submittedName>
</protein>
<comment type="similarity">
    <text evidence="1">Belongs to the barstar family.</text>
</comment>
<dbReference type="Proteomes" id="UP000249061">
    <property type="component" value="Unassembled WGS sequence"/>
</dbReference>
<dbReference type="Gene3D" id="3.30.370.10">
    <property type="entry name" value="Barstar-like"/>
    <property type="match status" value="1"/>
</dbReference>
<dbReference type="InterPro" id="IPR035905">
    <property type="entry name" value="Barstar-like_sf"/>
</dbReference>
<accession>A0A2W5UJ87</accession>
<dbReference type="AlphaFoldDB" id="A0A2W5UJ87"/>
<evidence type="ECO:0000313" key="4">
    <source>
        <dbReference type="Proteomes" id="UP000249061"/>
    </source>
</evidence>
<sequence>MSSAPRIIDGSRFDGLEGFWDEVTRALFDGQRWGRNLDAFADLLEPGRPVRWLHGSRSREQLGHEETARWLEERLAKVHPSNRKTFELRLAAARRGEGQTLFDTLTDVMRERGVQLDLSE</sequence>
<evidence type="ECO:0000259" key="2">
    <source>
        <dbReference type="Pfam" id="PF01337"/>
    </source>
</evidence>
<comment type="caution">
    <text evidence="3">The sequence shown here is derived from an EMBL/GenBank/DDBJ whole genome shotgun (WGS) entry which is preliminary data.</text>
</comment>
<proteinExistence type="inferred from homology"/>
<feature type="domain" description="Barstar (barnase inhibitor)" evidence="2">
    <location>
        <begin position="7"/>
        <end position="75"/>
    </location>
</feature>
<dbReference type="EMBL" id="QFQP01000022">
    <property type="protein sequence ID" value="PZR09088.1"/>
    <property type="molecule type" value="Genomic_DNA"/>
</dbReference>
<gene>
    <name evidence="3" type="ORF">DI536_22895</name>
</gene>
<dbReference type="Pfam" id="PF01337">
    <property type="entry name" value="Barstar"/>
    <property type="match status" value="1"/>
</dbReference>
<organism evidence="3 4">
    <name type="scientific">Archangium gephyra</name>
    <dbReference type="NCBI Taxonomy" id="48"/>
    <lineage>
        <taxon>Bacteria</taxon>
        <taxon>Pseudomonadati</taxon>
        <taxon>Myxococcota</taxon>
        <taxon>Myxococcia</taxon>
        <taxon>Myxococcales</taxon>
        <taxon>Cystobacterineae</taxon>
        <taxon>Archangiaceae</taxon>
        <taxon>Archangium</taxon>
    </lineage>
</organism>
<dbReference type="SUPFAM" id="SSF52038">
    <property type="entry name" value="Barstar-related"/>
    <property type="match status" value="1"/>
</dbReference>
<evidence type="ECO:0000256" key="1">
    <source>
        <dbReference type="ARBA" id="ARBA00006845"/>
    </source>
</evidence>
<reference evidence="3 4" key="1">
    <citation type="submission" date="2017-08" db="EMBL/GenBank/DDBJ databases">
        <title>Infants hospitalized years apart are colonized by the same room-sourced microbial strains.</title>
        <authorList>
            <person name="Brooks B."/>
            <person name="Olm M.R."/>
            <person name="Firek B.A."/>
            <person name="Baker R."/>
            <person name="Thomas B.C."/>
            <person name="Morowitz M.J."/>
            <person name="Banfield J.F."/>
        </authorList>
    </citation>
    <scope>NUCLEOTIDE SEQUENCE [LARGE SCALE GENOMIC DNA]</scope>
    <source>
        <strain evidence="3">S2_003_000_R2_14</strain>
    </source>
</reference>
<name>A0A2W5UJ87_9BACT</name>
<dbReference type="InterPro" id="IPR000468">
    <property type="entry name" value="Barstar"/>
</dbReference>
<evidence type="ECO:0000313" key="3">
    <source>
        <dbReference type="EMBL" id="PZR09088.1"/>
    </source>
</evidence>